<dbReference type="PANTHER" id="PTHR28670:SF1">
    <property type="entry name" value="UV-STIMULATED SCAFFOLD PROTEIN A"/>
    <property type="match status" value="1"/>
</dbReference>
<dbReference type="Proteomes" id="UP001209878">
    <property type="component" value="Unassembled WGS sequence"/>
</dbReference>
<name>A0AAD9UKN3_RIDPI</name>
<dbReference type="GO" id="GO:0009411">
    <property type="term" value="P:response to UV"/>
    <property type="evidence" value="ECO:0007669"/>
    <property type="project" value="InterPro"/>
</dbReference>
<dbReference type="Pfam" id="PF09740">
    <property type="entry name" value="DUF2043"/>
    <property type="match status" value="1"/>
</dbReference>
<comment type="caution">
    <text evidence="3">The sequence shown here is derived from an EMBL/GenBank/DDBJ whole genome shotgun (WGS) entry which is preliminary data.</text>
</comment>
<dbReference type="EMBL" id="JAODUO010000021">
    <property type="protein sequence ID" value="KAK2192866.1"/>
    <property type="molecule type" value="Genomic_DNA"/>
</dbReference>
<dbReference type="PANTHER" id="PTHR28670">
    <property type="entry name" value="UV-STIMULATED SCAFFOLD PROTEIN A"/>
    <property type="match status" value="1"/>
</dbReference>
<proteinExistence type="predicted"/>
<dbReference type="GO" id="GO:0005694">
    <property type="term" value="C:chromosome"/>
    <property type="evidence" value="ECO:0007669"/>
    <property type="project" value="TreeGrafter"/>
</dbReference>
<accession>A0AAD9UKN3</accession>
<gene>
    <name evidence="3" type="ORF">NP493_21g06028</name>
</gene>
<dbReference type="InterPro" id="IPR018610">
    <property type="entry name" value="UVSSA"/>
</dbReference>
<evidence type="ECO:0000313" key="3">
    <source>
        <dbReference type="EMBL" id="KAK2192866.1"/>
    </source>
</evidence>
<dbReference type="GO" id="GO:0006283">
    <property type="term" value="P:transcription-coupled nucleotide-excision repair"/>
    <property type="evidence" value="ECO:0007669"/>
    <property type="project" value="TreeGrafter"/>
</dbReference>
<evidence type="ECO:0000259" key="2">
    <source>
        <dbReference type="Pfam" id="PF09740"/>
    </source>
</evidence>
<sequence>MGHRFWAPPREEIVDKNALESKRTRLINFTGTFEPVKWTCRAPLSNGQLCPRMDRFKCPFHGTIIARDDMGKPRNEAEVKREKEEAEEKQGSTAEWDDPELQREIQASTGVDLRRKGKGKGRGKQSNLTDLKKSGTSSRKRLETKVFKRRAMNRVAEAMNSLDAKRFKDKFGNNFNYTHSHT</sequence>
<feature type="compositionally biased region" description="Polar residues" evidence="1">
    <location>
        <begin position="125"/>
        <end position="137"/>
    </location>
</feature>
<feature type="region of interest" description="Disordered" evidence="1">
    <location>
        <begin position="67"/>
        <end position="148"/>
    </location>
</feature>
<evidence type="ECO:0000256" key="1">
    <source>
        <dbReference type="SAM" id="MobiDB-lite"/>
    </source>
</evidence>
<protein>
    <recommendedName>
        <fullName evidence="2">UV-stimulated scaffold protein A C-terminal domain-containing protein</fullName>
    </recommendedName>
</protein>
<evidence type="ECO:0000313" key="4">
    <source>
        <dbReference type="Proteomes" id="UP001209878"/>
    </source>
</evidence>
<feature type="domain" description="UV-stimulated scaffold protein A C-terminal" evidence="2">
    <location>
        <begin position="3"/>
        <end position="75"/>
    </location>
</feature>
<dbReference type="InterPro" id="IPR049431">
    <property type="entry name" value="UVSSA_C"/>
</dbReference>
<organism evidence="3 4">
    <name type="scientific">Ridgeia piscesae</name>
    <name type="common">Tubeworm</name>
    <dbReference type="NCBI Taxonomy" id="27915"/>
    <lineage>
        <taxon>Eukaryota</taxon>
        <taxon>Metazoa</taxon>
        <taxon>Spiralia</taxon>
        <taxon>Lophotrochozoa</taxon>
        <taxon>Annelida</taxon>
        <taxon>Polychaeta</taxon>
        <taxon>Sedentaria</taxon>
        <taxon>Canalipalpata</taxon>
        <taxon>Sabellida</taxon>
        <taxon>Siboglinidae</taxon>
        <taxon>Ridgeia</taxon>
    </lineage>
</organism>
<reference evidence="3" key="1">
    <citation type="journal article" date="2023" name="Mol. Biol. Evol.">
        <title>Third-Generation Sequencing Reveals the Adaptive Role of the Epigenome in Three Deep-Sea Polychaetes.</title>
        <authorList>
            <person name="Perez M."/>
            <person name="Aroh O."/>
            <person name="Sun Y."/>
            <person name="Lan Y."/>
            <person name="Juniper S.K."/>
            <person name="Young C.R."/>
            <person name="Angers B."/>
            <person name="Qian P.Y."/>
        </authorList>
    </citation>
    <scope>NUCLEOTIDE SEQUENCE</scope>
    <source>
        <strain evidence="3">R07B-5</strain>
    </source>
</reference>
<dbReference type="AlphaFoldDB" id="A0AAD9UKN3"/>
<dbReference type="GO" id="GO:0000993">
    <property type="term" value="F:RNA polymerase II complex binding"/>
    <property type="evidence" value="ECO:0007669"/>
    <property type="project" value="TreeGrafter"/>
</dbReference>
<feature type="compositionally biased region" description="Basic and acidic residues" evidence="1">
    <location>
        <begin position="67"/>
        <end position="90"/>
    </location>
</feature>
<keyword evidence="4" id="KW-1185">Reference proteome</keyword>